<dbReference type="EMBL" id="JAMFTS010000002">
    <property type="protein sequence ID" value="KAJ4786136.1"/>
    <property type="molecule type" value="Genomic_DNA"/>
</dbReference>
<evidence type="ECO:0000313" key="3">
    <source>
        <dbReference type="EMBL" id="KAJ4786136.1"/>
    </source>
</evidence>
<dbReference type="InterPro" id="IPR050942">
    <property type="entry name" value="F-box_BR-signaling"/>
</dbReference>
<evidence type="ECO:0000259" key="1">
    <source>
        <dbReference type="Pfam" id="PF00646"/>
    </source>
</evidence>
<evidence type="ECO:0000259" key="2">
    <source>
        <dbReference type="Pfam" id="PF03478"/>
    </source>
</evidence>
<feature type="domain" description="F-box" evidence="1">
    <location>
        <begin position="27"/>
        <end position="64"/>
    </location>
</feature>
<comment type="caution">
    <text evidence="3">The sequence shown here is derived from an EMBL/GenBank/DDBJ whole genome shotgun (WGS) entry which is preliminary data.</text>
</comment>
<dbReference type="AlphaFoldDB" id="A0AAV8F4V5"/>
<feature type="domain" description="KIB1-4 beta-propeller" evidence="2">
    <location>
        <begin position="88"/>
        <end position="338"/>
    </location>
</feature>
<keyword evidence="4" id="KW-1185">Reference proteome</keyword>
<reference evidence="3" key="1">
    <citation type="submission" date="2022-08" db="EMBL/GenBank/DDBJ databases">
        <authorList>
            <person name="Marques A."/>
        </authorList>
    </citation>
    <scope>NUCLEOTIDE SEQUENCE</scope>
    <source>
        <strain evidence="3">RhyPub2mFocal</strain>
        <tissue evidence="3">Leaves</tissue>
    </source>
</reference>
<dbReference type="Pfam" id="PF03478">
    <property type="entry name" value="Beta-prop_KIB1-4"/>
    <property type="match status" value="1"/>
</dbReference>
<organism evidence="3 4">
    <name type="scientific">Rhynchospora pubera</name>
    <dbReference type="NCBI Taxonomy" id="906938"/>
    <lineage>
        <taxon>Eukaryota</taxon>
        <taxon>Viridiplantae</taxon>
        <taxon>Streptophyta</taxon>
        <taxon>Embryophyta</taxon>
        <taxon>Tracheophyta</taxon>
        <taxon>Spermatophyta</taxon>
        <taxon>Magnoliopsida</taxon>
        <taxon>Liliopsida</taxon>
        <taxon>Poales</taxon>
        <taxon>Cyperaceae</taxon>
        <taxon>Cyperoideae</taxon>
        <taxon>Rhynchosporeae</taxon>
        <taxon>Rhynchospora</taxon>
    </lineage>
</organism>
<name>A0AAV8F4V5_9POAL</name>
<dbReference type="Proteomes" id="UP001140206">
    <property type="component" value="Chromosome 2"/>
</dbReference>
<evidence type="ECO:0000313" key="4">
    <source>
        <dbReference type="Proteomes" id="UP001140206"/>
    </source>
</evidence>
<dbReference type="SUPFAM" id="SSF81383">
    <property type="entry name" value="F-box domain"/>
    <property type="match status" value="1"/>
</dbReference>
<dbReference type="SUPFAM" id="SSF50969">
    <property type="entry name" value="YVTN repeat-like/Quinoprotein amine dehydrogenase"/>
    <property type="match status" value="1"/>
</dbReference>
<accession>A0AAV8F4V5</accession>
<dbReference type="InterPro" id="IPR011044">
    <property type="entry name" value="Quino_amine_DH_bsu"/>
</dbReference>
<proteinExistence type="predicted"/>
<dbReference type="PANTHER" id="PTHR44259:SF114">
    <property type="entry name" value="OS06G0707300 PROTEIN"/>
    <property type="match status" value="1"/>
</dbReference>
<dbReference type="Gene3D" id="1.20.1280.50">
    <property type="match status" value="1"/>
</dbReference>
<protein>
    <submittedName>
        <fullName evidence="3">F-box protein skip23</fullName>
    </submittedName>
</protein>
<sequence length="379" mass="44196">MALSLWRILFSKKKTISDRDGSEQPDWSFLHPDLICLISRKLTDISDFVRFRLVCKRWRHAVQASDLAPQLPWIMDDHWGFNKGYLRFYSLLTNKTYTVNVDQYFYPDHRYILGSTYNYIPIYNWETRECSLFNPLTNEELSLPRAKSEECQICVPSDQSSRYVCVTNTPNGLDAFLYSCQLGDLKWTSIQPVSNLDIGGKLFLDSGFALYDEMFYANDWETGCTKVINLVTRTVLCVVPRPEPELGVPVCLVVSFGEILRVCQYHKYKTEKPYYFDIYRLELGKRDGNVVHPCWIKIDRIGNQFLFLHEDHGCAFRADDFPGFIGNSIYFLREKAVGKTEINRYDLKEGKIEVREVPIKLGRSWFVPSLCKQSSNYRS</sequence>
<dbReference type="InterPro" id="IPR036047">
    <property type="entry name" value="F-box-like_dom_sf"/>
</dbReference>
<dbReference type="Pfam" id="PF00646">
    <property type="entry name" value="F-box"/>
    <property type="match status" value="1"/>
</dbReference>
<dbReference type="InterPro" id="IPR001810">
    <property type="entry name" value="F-box_dom"/>
</dbReference>
<gene>
    <name evidence="3" type="ORF">LUZ62_037382</name>
</gene>
<dbReference type="PANTHER" id="PTHR44259">
    <property type="entry name" value="OS07G0183000 PROTEIN-RELATED"/>
    <property type="match status" value="1"/>
</dbReference>
<dbReference type="InterPro" id="IPR005174">
    <property type="entry name" value="KIB1-4_b-propeller"/>
</dbReference>